<evidence type="ECO:0000259" key="1">
    <source>
        <dbReference type="Pfam" id="PF00561"/>
    </source>
</evidence>
<dbReference type="InterPro" id="IPR029058">
    <property type="entry name" value="AB_hydrolase_fold"/>
</dbReference>
<dbReference type="Pfam" id="PF00561">
    <property type="entry name" value="Abhydrolase_1"/>
    <property type="match status" value="1"/>
</dbReference>
<dbReference type="Gene3D" id="3.40.50.1820">
    <property type="entry name" value="alpha/beta hydrolase"/>
    <property type="match status" value="1"/>
</dbReference>
<evidence type="ECO:0000313" key="2">
    <source>
        <dbReference type="EMBL" id="WNQ11252.1"/>
    </source>
</evidence>
<evidence type="ECO:0000313" key="3">
    <source>
        <dbReference type="Proteomes" id="UP001305702"/>
    </source>
</evidence>
<dbReference type="Proteomes" id="UP001305702">
    <property type="component" value="Chromosome"/>
</dbReference>
<gene>
    <name evidence="2" type="ORF">MJA45_27245</name>
</gene>
<dbReference type="GO" id="GO:0016787">
    <property type="term" value="F:hydrolase activity"/>
    <property type="evidence" value="ECO:0007669"/>
    <property type="project" value="UniProtKB-KW"/>
</dbReference>
<proteinExistence type="predicted"/>
<keyword evidence="2" id="KW-0378">Hydrolase</keyword>
<dbReference type="PANTHER" id="PTHR12277">
    <property type="entry name" value="ALPHA/BETA HYDROLASE DOMAIN-CONTAINING PROTEIN"/>
    <property type="match status" value="1"/>
</dbReference>
<protein>
    <submittedName>
        <fullName evidence="2">Alpha/beta fold hydrolase</fullName>
    </submittedName>
</protein>
<dbReference type="KEGG" id="paun:MJA45_27245"/>
<dbReference type="AlphaFoldDB" id="A0AA96LGV9"/>
<dbReference type="RefSeq" id="WP_315605028.1">
    <property type="nucleotide sequence ID" value="NZ_CP130318.1"/>
</dbReference>
<dbReference type="InterPro" id="IPR000073">
    <property type="entry name" value="AB_hydrolase_1"/>
</dbReference>
<sequence length="307" mass="35072">MKVWFISLFLILFTMSSIVSFYAYIAYTLESPKVPPLLSNPKKAAGLDYKEVEFPSSNAMRMIDGWYIPGLSKNTVILSHGYGANREEPWVPMYELAKELHANRFNILMFDYAFARGAKVTGGILESKDLLGAIQYVKKRGDEQVYIWGFSMGAGTALQAALHSTDINGMILDSTFILDKDTMFFNMKQKLDILPRFPSVFLVNLMLPFISGFNLQQVPSHTVKTTEYSIPLFLIHGQKDDKAPYQGIVNFFQTQKANPASRLWLLPDGRHELIYNSSHKKEYIKRTMNFLFENVRKNQPKPKLIDA</sequence>
<dbReference type="PANTHER" id="PTHR12277:SF81">
    <property type="entry name" value="PROTEIN ABHD13"/>
    <property type="match status" value="1"/>
</dbReference>
<name>A0AA96LGV9_9BACL</name>
<reference evidence="2 3" key="1">
    <citation type="submission" date="2022-02" db="EMBL/GenBank/DDBJ databases">
        <title>Paenibacillus sp. MBLB1776 Whole Genome Shotgun Sequencing.</title>
        <authorList>
            <person name="Hwang C.Y."/>
            <person name="Cho E.-S."/>
            <person name="Seo M.-J."/>
        </authorList>
    </citation>
    <scope>NUCLEOTIDE SEQUENCE [LARGE SCALE GENOMIC DNA]</scope>
    <source>
        <strain evidence="2 3">MBLB1776</strain>
    </source>
</reference>
<accession>A0AA96LGV9</accession>
<keyword evidence="3" id="KW-1185">Reference proteome</keyword>
<dbReference type="EMBL" id="CP130318">
    <property type="protein sequence ID" value="WNQ11252.1"/>
    <property type="molecule type" value="Genomic_DNA"/>
</dbReference>
<organism evidence="2 3">
    <name type="scientific">Paenibacillus aurantius</name>
    <dbReference type="NCBI Taxonomy" id="2918900"/>
    <lineage>
        <taxon>Bacteria</taxon>
        <taxon>Bacillati</taxon>
        <taxon>Bacillota</taxon>
        <taxon>Bacilli</taxon>
        <taxon>Bacillales</taxon>
        <taxon>Paenibacillaceae</taxon>
        <taxon>Paenibacillus</taxon>
    </lineage>
</organism>
<dbReference type="SUPFAM" id="SSF53474">
    <property type="entry name" value="alpha/beta-Hydrolases"/>
    <property type="match status" value="1"/>
</dbReference>
<feature type="domain" description="AB hydrolase-1" evidence="1">
    <location>
        <begin position="75"/>
        <end position="197"/>
    </location>
</feature>